<dbReference type="AlphaFoldDB" id="A0A9K3LHN3"/>
<sequence>MTALSTSTGNDTSRTKKKKMVGSTTLSRMMSSLNNRTIKLDFRLSGVMKGGNSIIADDAKNCSSEDGDTCHTAEMSLSFDEALGSDHVEFPSIPKRSVHFSPYTTVRRTLSRHSYTKEELQDCWYQKEDYNRILSSCHRLVTKYEQCMQEKTPFKYCLRGLEHQTAVRASIRASNRFSAVEMVFAAQYKNPEDVEAIADYYRTVSSSCHLWAHCVGLKDQKVAQRYCTT</sequence>
<evidence type="ECO:0000313" key="3">
    <source>
        <dbReference type="Proteomes" id="UP000693970"/>
    </source>
</evidence>
<evidence type="ECO:0000256" key="1">
    <source>
        <dbReference type="SAM" id="MobiDB-lite"/>
    </source>
</evidence>
<name>A0A9K3LHN3_9STRA</name>
<keyword evidence="3" id="KW-1185">Reference proteome</keyword>
<organism evidence="2 3">
    <name type="scientific">Nitzschia inconspicua</name>
    <dbReference type="NCBI Taxonomy" id="303405"/>
    <lineage>
        <taxon>Eukaryota</taxon>
        <taxon>Sar</taxon>
        <taxon>Stramenopiles</taxon>
        <taxon>Ochrophyta</taxon>
        <taxon>Bacillariophyta</taxon>
        <taxon>Bacillariophyceae</taxon>
        <taxon>Bacillariophycidae</taxon>
        <taxon>Bacillariales</taxon>
        <taxon>Bacillariaceae</taxon>
        <taxon>Nitzschia</taxon>
    </lineage>
</organism>
<reference evidence="2" key="2">
    <citation type="submission" date="2021-04" db="EMBL/GenBank/DDBJ databases">
        <authorList>
            <person name="Podell S."/>
        </authorList>
    </citation>
    <scope>NUCLEOTIDE SEQUENCE</scope>
    <source>
        <strain evidence="2">Hildebrandi</strain>
    </source>
</reference>
<evidence type="ECO:0000313" key="2">
    <source>
        <dbReference type="EMBL" id="KAG7362070.1"/>
    </source>
</evidence>
<dbReference type="Proteomes" id="UP000693970">
    <property type="component" value="Unassembled WGS sequence"/>
</dbReference>
<reference evidence="2" key="1">
    <citation type="journal article" date="2021" name="Sci. Rep.">
        <title>Diploid genomic architecture of Nitzschia inconspicua, an elite biomass production diatom.</title>
        <authorList>
            <person name="Oliver A."/>
            <person name="Podell S."/>
            <person name="Pinowska A."/>
            <person name="Traller J.C."/>
            <person name="Smith S.R."/>
            <person name="McClure R."/>
            <person name="Beliaev A."/>
            <person name="Bohutskyi P."/>
            <person name="Hill E.A."/>
            <person name="Rabines A."/>
            <person name="Zheng H."/>
            <person name="Allen L.Z."/>
            <person name="Kuo A."/>
            <person name="Grigoriev I.V."/>
            <person name="Allen A.E."/>
            <person name="Hazlebeck D."/>
            <person name="Allen E.E."/>
        </authorList>
    </citation>
    <scope>NUCLEOTIDE SEQUENCE</scope>
    <source>
        <strain evidence="2">Hildebrandi</strain>
    </source>
</reference>
<feature type="compositionally biased region" description="Polar residues" evidence="1">
    <location>
        <begin position="1"/>
        <end position="12"/>
    </location>
</feature>
<protein>
    <submittedName>
        <fullName evidence="2">Uncharacterized protein</fullName>
    </submittedName>
</protein>
<accession>A0A9K3LHN3</accession>
<gene>
    <name evidence="2" type="ORF">IV203_025736</name>
</gene>
<comment type="caution">
    <text evidence="2">The sequence shown here is derived from an EMBL/GenBank/DDBJ whole genome shotgun (WGS) entry which is preliminary data.</text>
</comment>
<proteinExistence type="predicted"/>
<dbReference type="EMBL" id="JAGRRH010000012">
    <property type="protein sequence ID" value="KAG7362070.1"/>
    <property type="molecule type" value="Genomic_DNA"/>
</dbReference>
<dbReference type="OrthoDB" id="56139at2759"/>
<feature type="region of interest" description="Disordered" evidence="1">
    <location>
        <begin position="1"/>
        <end position="24"/>
    </location>
</feature>